<dbReference type="AlphaFoldDB" id="A0A090PXY3"/>
<protein>
    <submittedName>
        <fullName evidence="1">Massivone surface protein MspC</fullName>
    </submittedName>
</protein>
<dbReference type="EMBL" id="BBML01000001">
    <property type="protein sequence ID" value="GAK95620.1"/>
    <property type="molecule type" value="Genomic_DNA"/>
</dbReference>
<dbReference type="RefSeq" id="WP_042276233.1">
    <property type="nucleotide sequence ID" value="NZ_BBML01000001.1"/>
</dbReference>
<name>A0A090PXY3_9FLAO</name>
<dbReference type="STRING" id="319236.BST91_12610"/>
<dbReference type="eggNOG" id="ENOG50315V6">
    <property type="taxonomic scope" value="Bacteria"/>
</dbReference>
<accession>A0A090PXY3</accession>
<organism evidence="1 2">
    <name type="scientific">Nonlabens tegetincola</name>
    <dbReference type="NCBI Taxonomy" id="323273"/>
    <lineage>
        <taxon>Bacteria</taxon>
        <taxon>Pseudomonadati</taxon>
        <taxon>Bacteroidota</taxon>
        <taxon>Flavobacteriia</taxon>
        <taxon>Flavobacteriales</taxon>
        <taxon>Flavobacteriaceae</taxon>
        <taxon>Nonlabens</taxon>
    </lineage>
</organism>
<keyword evidence="2" id="KW-1185">Reference proteome</keyword>
<dbReference type="PROSITE" id="PS51257">
    <property type="entry name" value="PROKAR_LIPOPROTEIN"/>
    <property type="match status" value="1"/>
</dbReference>
<reference evidence="1" key="1">
    <citation type="journal article" date="2014" name="Genome Announc.">
        <title>Draft Genome Sequences of Marine Flavobacterium Nonlabens Strains NR17, NR24, NR27, NR32, NR33, and Ara13.</title>
        <authorList>
            <person name="Nakanishi M."/>
            <person name="Meirelles P."/>
            <person name="Suzuki R."/>
            <person name="Takatani N."/>
            <person name="Mino S."/>
            <person name="Suda W."/>
            <person name="Oshima K."/>
            <person name="Hattori M."/>
            <person name="Ohkuma M."/>
            <person name="Hosokawa M."/>
            <person name="Miyashita K."/>
            <person name="Thompson F.L."/>
            <person name="Niwa A."/>
            <person name="Sawabe T."/>
            <person name="Sawabe T."/>
        </authorList>
    </citation>
    <scope>NUCLEOTIDE SEQUENCE [LARGE SCALE GENOMIC DNA]</scope>
    <source>
        <strain evidence="1">JCM 19294</strain>
    </source>
</reference>
<evidence type="ECO:0000313" key="1">
    <source>
        <dbReference type="EMBL" id="GAK95620.1"/>
    </source>
</evidence>
<gene>
    <name evidence="1" type="ORF">JCM19294_2402</name>
</gene>
<sequence>MKKIGISLIVAAAMVACNNEKKNTEELVEDAGNEMQQAYNDIGDVSREYVSYTENEAESMAQDMKTNVQVMDDGSVNISNFTAYGELQNQVKNLSTSPNVRDEMNSENAYQAFQTFVEEMPAYLKTNVIMKEVDDVEKAMKKLVADLEDESTKESTIKDHIEDIQEAVEDLNDEIVDARLRFDGYEDEELANYADFVSNVNYDDEGIITIVDFNDYETVKTDRMNMMNAQEDQKITYAQTLVTDFNSMLNNMPEYLKVDDVMDAVEDVQKEMKEYQDEKATATLDENLENLEEIDEALYDLNKEMLKARKKYDENRRDAIEEYLEELNDTDEPMSQRLKEAREEYNEEMND</sequence>
<accession>A0A2S7TEF1</accession>
<evidence type="ECO:0000313" key="2">
    <source>
        <dbReference type="Proteomes" id="UP000029221"/>
    </source>
</evidence>
<dbReference type="OrthoDB" id="1143135at2"/>
<dbReference type="Proteomes" id="UP000029221">
    <property type="component" value="Unassembled WGS sequence"/>
</dbReference>
<proteinExistence type="predicted"/>
<comment type="caution">
    <text evidence="1">The sequence shown here is derived from an EMBL/GenBank/DDBJ whole genome shotgun (WGS) entry which is preliminary data.</text>
</comment>